<evidence type="ECO:0000313" key="2">
    <source>
        <dbReference type="Proteomes" id="UP000830167"/>
    </source>
</evidence>
<keyword evidence="2" id="KW-1185">Reference proteome</keyword>
<reference evidence="1" key="1">
    <citation type="submission" date="2021-12" db="EMBL/GenBank/DDBJ databases">
        <title>Alicyclobacillaceae gen. nov., sp. nov., isolated from chalcocite enrichment system.</title>
        <authorList>
            <person name="Jiang Z."/>
        </authorList>
    </citation>
    <scope>NUCLEOTIDE SEQUENCE</scope>
    <source>
        <strain evidence="1">MYW30-H2</strain>
    </source>
</reference>
<protein>
    <submittedName>
        <fullName evidence="1">Uncharacterized protein</fullName>
    </submittedName>
</protein>
<organism evidence="1 2">
    <name type="scientific">Fodinisporobacter ferrooxydans</name>
    <dbReference type="NCBI Taxonomy" id="2901836"/>
    <lineage>
        <taxon>Bacteria</taxon>
        <taxon>Bacillati</taxon>
        <taxon>Bacillota</taxon>
        <taxon>Bacilli</taxon>
        <taxon>Bacillales</taxon>
        <taxon>Alicyclobacillaceae</taxon>
        <taxon>Fodinisporobacter</taxon>
    </lineage>
</organism>
<dbReference type="RefSeq" id="WP_347435948.1">
    <property type="nucleotide sequence ID" value="NZ_CP089291.1"/>
</dbReference>
<sequence length="73" mass="8553">MDWQISLESTLAAKGHAMLRIDGQQWRVQQDNRGNIQFNSEYGRTETFDSFAQLTNAIYSWYEDPKIMVLNSH</sequence>
<evidence type="ECO:0000313" key="1">
    <source>
        <dbReference type="EMBL" id="UOF89260.1"/>
    </source>
</evidence>
<dbReference type="EMBL" id="CP089291">
    <property type="protein sequence ID" value="UOF89260.1"/>
    <property type="molecule type" value="Genomic_DNA"/>
</dbReference>
<accession>A0ABY4CFF1</accession>
<proteinExistence type="predicted"/>
<name>A0ABY4CFF1_9BACL</name>
<dbReference type="Proteomes" id="UP000830167">
    <property type="component" value="Chromosome"/>
</dbReference>
<gene>
    <name evidence="1" type="ORF">LSG31_15280</name>
</gene>